<organism evidence="2 3">
    <name type="scientific">[Candida] arabinofermentans NRRL YB-2248</name>
    <dbReference type="NCBI Taxonomy" id="983967"/>
    <lineage>
        <taxon>Eukaryota</taxon>
        <taxon>Fungi</taxon>
        <taxon>Dikarya</taxon>
        <taxon>Ascomycota</taxon>
        <taxon>Saccharomycotina</taxon>
        <taxon>Pichiomycetes</taxon>
        <taxon>Pichiales</taxon>
        <taxon>Pichiaceae</taxon>
        <taxon>Ogataea</taxon>
        <taxon>Ogataea/Candida clade</taxon>
    </lineage>
</organism>
<evidence type="ECO:0000256" key="1">
    <source>
        <dbReference type="SAM" id="MobiDB-lite"/>
    </source>
</evidence>
<gene>
    <name evidence="2" type="ORF">CANARDRAFT_5999</name>
</gene>
<feature type="region of interest" description="Disordered" evidence="1">
    <location>
        <begin position="1"/>
        <end position="32"/>
    </location>
</feature>
<dbReference type="EMBL" id="KV453848">
    <property type="protein sequence ID" value="ODV87464.1"/>
    <property type="molecule type" value="Genomic_DNA"/>
</dbReference>
<name>A0A1E4T6S9_9ASCO</name>
<proteinExistence type="predicted"/>
<dbReference type="OrthoDB" id="3993711at2759"/>
<dbReference type="Proteomes" id="UP000094801">
    <property type="component" value="Unassembled WGS sequence"/>
</dbReference>
<feature type="compositionally biased region" description="Polar residues" evidence="1">
    <location>
        <begin position="1"/>
        <end position="18"/>
    </location>
</feature>
<evidence type="ECO:0000313" key="2">
    <source>
        <dbReference type="EMBL" id="ODV87464.1"/>
    </source>
</evidence>
<sequence length="349" mass="39832">MPSSLSEISEGNTSSYNKKSTHPRRKYQTPTVQVEDRSSMLIDRWSSSNLVLNQNAQFSSLKDDKYHVIMHDKLVFKGFSLIDAIIRLVSVKFPNLKLDVALLTRKWEDEFLKVEIQDRKPTELLAKLKLRELIRNVFHSRVMLRKEYQKSFNTFINSKNLESELSALLQSGLYSNVSASSFIESLKSSGIAGEVSIAKDQQLSLLNFVNYNRLTSDTIGKEIGVLDYKFIFGNKSNDYINMEQLGNLLKKSKSSNFMLVTNEERTSFEYFRMLRLLGQVANSRDSSPWLQKLSNKKGCVVYIKNKDDSLGGDRMAKHSSNLKYFVISDFQYLSNVVSLIRASSVSSSS</sequence>
<dbReference type="AlphaFoldDB" id="A0A1E4T6S9"/>
<protein>
    <submittedName>
        <fullName evidence="2">Uncharacterized protein</fullName>
    </submittedName>
</protein>
<reference evidence="3" key="1">
    <citation type="submission" date="2016-04" db="EMBL/GenBank/DDBJ databases">
        <title>Comparative genomics of biotechnologically important yeasts.</title>
        <authorList>
            <consortium name="DOE Joint Genome Institute"/>
            <person name="Riley R."/>
            <person name="Haridas S."/>
            <person name="Wolfe K.H."/>
            <person name="Lopes M.R."/>
            <person name="Hittinger C.T."/>
            <person name="Goker M."/>
            <person name="Salamov A."/>
            <person name="Wisecaver J."/>
            <person name="Long T.M."/>
            <person name="Aerts A.L."/>
            <person name="Barry K."/>
            <person name="Choi C."/>
            <person name="Clum A."/>
            <person name="Coughlan A.Y."/>
            <person name="Deshpande S."/>
            <person name="Douglass A.P."/>
            <person name="Hanson S.J."/>
            <person name="Klenk H.-P."/>
            <person name="Labutti K."/>
            <person name="Lapidus A."/>
            <person name="Lindquist E."/>
            <person name="Lipzen A."/>
            <person name="Meier-Kolthoff J.P."/>
            <person name="Ohm R.A."/>
            <person name="Otillar R.P."/>
            <person name="Pangilinan J."/>
            <person name="Peng Y."/>
            <person name="Rokas A."/>
            <person name="Rosa C.A."/>
            <person name="Scheuner C."/>
            <person name="Sibirny A.A."/>
            <person name="Slot J.C."/>
            <person name="Stielow J.B."/>
            <person name="Sun H."/>
            <person name="Kurtzman C.P."/>
            <person name="Blackwell M."/>
            <person name="Grigoriev I.V."/>
            <person name="Jeffries T.W."/>
        </authorList>
    </citation>
    <scope>NUCLEOTIDE SEQUENCE [LARGE SCALE GENOMIC DNA]</scope>
    <source>
        <strain evidence="3">NRRL YB-2248</strain>
    </source>
</reference>
<evidence type="ECO:0000313" key="3">
    <source>
        <dbReference type="Proteomes" id="UP000094801"/>
    </source>
</evidence>
<keyword evidence="3" id="KW-1185">Reference proteome</keyword>
<accession>A0A1E4T6S9</accession>